<proteinExistence type="predicted"/>
<keyword evidence="2" id="KW-1185">Reference proteome</keyword>
<sequence length="76" mass="8866">MADDSNSPVKDKNYNLINVLQLSLHHVWMLDQYVQDARSQGDEELANWLQRIQENNKTAGQQGKEMLLKRLQRENG</sequence>
<reference evidence="2" key="1">
    <citation type="journal article" date="2019" name="Int. J. Syst. Evol. Microbiol.">
        <title>The Global Catalogue of Microorganisms (GCM) 10K type strain sequencing project: providing services to taxonomists for standard genome sequencing and annotation.</title>
        <authorList>
            <consortium name="The Broad Institute Genomics Platform"/>
            <consortium name="The Broad Institute Genome Sequencing Center for Infectious Disease"/>
            <person name="Wu L."/>
            <person name="Ma J."/>
        </authorList>
    </citation>
    <scope>NUCLEOTIDE SEQUENCE [LARGE SCALE GENOMIC DNA]</scope>
    <source>
        <strain evidence="2">JCM 16221</strain>
    </source>
</reference>
<protein>
    <submittedName>
        <fullName evidence="1">Uncharacterized protein</fullName>
    </submittedName>
</protein>
<name>A0ABP5TXR7_9PSEU</name>
<dbReference type="EMBL" id="BAAARA010000022">
    <property type="protein sequence ID" value="GAA2361363.1"/>
    <property type="molecule type" value="Genomic_DNA"/>
</dbReference>
<evidence type="ECO:0000313" key="2">
    <source>
        <dbReference type="Proteomes" id="UP001501218"/>
    </source>
</evidence>
<dbReference type="RefSeq" id="WP_344136848.1">
    <property type="nucleotide sequence ID" value="NZ_BAAARA010000022.1"/>
</dbReference>
<gene>
    <name evidence="1" type="ORF">GCM10009854_45870</name>
</gene>
<accession>A0ABP5TXR7</accession>
<evidence type="ECO:0000313" key="1">
    <source>
        <dbReference type="EMBL" id="GAA2361363.1"/>
    </source>
</evidence>
<comment type="caution">
    <text evidence="1">The sequence shown here is derived from an EMBL/GenBank/DDBJ whole genome shotgun (WGS) entry which is preliminary data.</text>
</comment>
<organism evidence="1 2">
    <name type="scientific">Saccharopolyspora halophila</name>
    <dbReference type="NCBI Taxonomy" id="405551"/>
    <lineage>
        <taxon>Bacteria</taxon>
        <taxon>Bacillati</taxon>
        <taxon>Actinomycetota</taxon>
        <taxon>Actinomycetes</taxon>
        <taxon>Pseudonocardiales</taxon>
        <taxon>Pseudonocardiaceae</taxon>
        <taxon>Saccharopolyspora</taxon>
    </lineage>
</organism>
<dbReference type="Proteomes" id="UP001501218">
    <property type="component" value="Unassembled WGS sequence"/>
</dbReference>